<feature type="compositionally biased region" description="Low complexity" evidence="1">
    <location>
        <begin position="555"/>
        <end position="579"/>
    </location>
</feature>
<organism evidence="2 3">
    <name type="scientific">Apiospora phragmitis</name>
    <dbReference type="NCBI Taxonomy" id="2905665"/>
    <lineage>
        <taxon>Eukaryota</taxon>
        <taxon>Fungi</taxon>
        <taxon>Dikarya</taxon>
        <taxon>Ascomycota</taxon>
        <taxon>Pezizomycotina</taxon>
        <taxon>Sordariomycetes</taxon>
        <taxon>Xylariomycetidae</taxon>
        <taxon>Amphisphaeriales</taxon>
        <taxon>Apiosporaceae</taxon>
        <taxon>Apiospora</taxon>
    </lineage>
</organism>
<dbReference type="RefSeq" id="XP_066720829.1">
    <property type="nucleotide sequence ID" value="XM_066852688.1"/>
</dbReference>
<accession>A0ABR1WT18</accession>
<feature type="region of interest" description="Disordered" evidence="1">
    <location>
        <begin position="365"/>
        <end position="511"/>
    </location>
</feature>
<evidence type="ECO:0000256" key="1">
    <source>
        <dbReference type="SAM" id="MobiDB-lite"/>
    </source>
</evidence>
<dbReference type="Proteomes" id="UP001480595">
    <property type="component" value="Unassembled WGS sequence"/>
</dbReference>
<name>A0ABR1WT18_9PEZI</name>
<feature type="region of interest" description="Disordered" evidence="1">
    <location>
        <begin position="555"/>
        <end position="652"/>
    </location>
</feature>
<gene>
    <name evidence="2" type="ORF">PG994_001279</name>
</gene>
<proteinExistence type="predicted"/>
<keyword evidence="3" id="KW-1185">Reference proteome</keyword>
<protein>
    <submittedName>
        <fullName evidence="2">Uncharacterized protein</fullName>
    </submittedName>
</protein>
<feature type="compositionally biased region" description="Basic and acidic residues" evidence="1">
    <location>
        <begin position="470"/>
        <end position="492"/>
    </location>
</feature>
<feature type="compositionally biased region" description="Basic and acidic residues" evidence="1">
    <location>
        <begin position="602"/>
        <end position="636"/>
    </location>
</feature>
<comment type="caution">
    <text evidence="2">The sequence shown here is derived from an EMBL/GenBank/DDBJ whole genome shotgun (WGS) entry which is preliminary data.</text>
</comment>
<dbReference type="GeneID" id="92085751"/>
<reference evidence="2 3" key="1">
    <citation type="submission" date="2023-01" db="EMBL/GenBank/DDBJ databases">
        <title>Analysis of 21 Apiospora genomes using comparative genomics revels a genus with tremendous synthesis potential of carbohydrate active enzymes and secondary metabolites.</title>
        <authorList>
            <person name="Sorensen T."/>
        </authorList>
    </citation>
    <scope>NUCLEOTIDE SEQUENCE [LARGE SCALE GENOMIC DNA]</scope>
    <source>
        <strain evidence="2 3">CBS 135458</strain>
    </source>
</reference>
<sequence>MAPIALTGGRFDIFNDSSTDDDTSTSTVDGANVGLLSQNHTLPLRPISVSDAQNRQFKSPTRVESLAAELKRLHLGNSPELYQYKGRPINQVNLKGQPLSRPPIRRDTFERLETVLEVEQRDPPESDAASVSAGTQHYIELPAHQFSKHPLALAARKLISVEEQFAKHRKGNFEWVLTVKVPVNPVSPDDSVKSDSSKHSRVRSLHFGCNLLPSARQTEKVESEKKFHQHTFTLLVAPLEGDQEPITATPQKVSQSPMAMAMGARPAVQGMPVKAAQHQAREGQRRFCESAIRLPSSNRRFGRGLDLLEDELEAFDQAAHIEKIVSPSQTSHQNRLCNRSPQLPTILLARLRRWIVLVQDQHHQQHTGSSQLSREGPQAHGAPPKKSTSKGLASLQPPKSPVKSNKAPTMPAFELPGEAVARRLKEKREARLSMKATAEQPAAPASSTIRRTKSARAPTVPKFELPGEAISRRKREEREARLKAQVEEERKRREFKARPNRSGTMPASIPRGTITSRARQRELSRRTWASHQRRALINGQLGLLDLGAIVPQASTTTPPVRRATSSSTTSLGSKRSSVSIEEVQQQRLRGKDIYQRDNSYSQDREKERREREAMARLAREQAAEQSRLRSREWAEKQKRKRMTVGSVRDLIT</sequence>
<dbReference type="EMBL" id="JAQQWL010000002">
    <property type="protein sequence ID" value="KAK8086305.1"/>
    <property type="molecule type" value="Genomic_DNA"/>
</dbReference>
<evidence type="ECO:0000313" key="2">
    <source>
        <dbReference type="EMBL" id="KAK8086305.1"/>
    </source>
</evidence>
<evidence type="ECO:0000313" key="3">
    <source>
        <dbReference type="Proteomes" id="UP001480595"/>
    </source>
</evidence>
<feature type="compositionally biased region" description="Basic and acidic residues" evidence="1">
    <location>
        <begin position="420"/>
        <end position="432"/>
    </location>
</feature>